<evidence type="ECO:0000313" key="3">
    <source>
        <dbReference type="Proteomes" id="UP000293331"/>
    </source>
</evidence>
<keyword evidence="1" id="KW-0472">Membrane</keyword>
<dbReference type="Pfam" id="PF13858">
    <property type="entry name" value="DUF4199"/>
    <property type="match status" value="1"/>
</dbReference>
<comment type="caution">
    <text evidence="2">The sequence shown here is derived from an EMBL/GenBank/DDBJ whole genome shotgun (WGS) entry which is preliminary data.</text>
</comment>
<keyword evidence="1" id="KW-1133">Transmembrane helix</keyword>
<evidence type="ECO:0000256" key="1">
    <source>
        <dbReference type="SAM" id="Phobius"/>
    </source>
</evidence>
<accession>A0A4Q5LRI1</accession>
<dbReference type="Proteomes" id="UP000293331">
    <property type="component" value="Unassembled WGS sequence"/>
</dbReference>
<keyword evidence="1" id="KW-0812">Transmembrane</keyword>
<dbReference type="InterPro" id="IPR025250">
    <property type="entry name" value="DUF4199"/>
</dbReference>
<gene>
    <name evidence="2" type="ORF">EWM62_01325</name>
</gene>
<organism evidence="2 3">
    <name type="scientific">Mucilaginibacter terrigena</name>
    <dbReference type="NCBI Taxonomy" id="2492395"/>
    <lineage>
        <taxon>Bacteria</taxon>
        <taxon>Pseudomonadati</taxon>
        <taxon>Bacteroidota</taxon>
        <taxon>Sphingobacteriia</taxon>
        <taxon>Sphingobacteriales</taxon>
        <taxon>Sphingobacteriaceae</taxon>
        <taxon>Mucilaginibacter</taxon>
    </lineage>
</organism>
<dbReference type="RefSeq" id="WP_129874841.1">
    <property type="nucleotide sequence ID" value="NZ_SEWG01000001.1"/>
</dbReference>
<dbReference type="AlphaFoldDB" id="A0A4Q5LRI1"/>
<feature type="transmembrane region" description="Helical" evidence="1">
    <location>
        <begin position="141"/>
        <end position="167"/>
    </location>
</feature>
<dbReference type="OrthoDB" id="6384283at2"/>
<evidence type="ECO:0000313" key="2">
    <source>
        <dbReference type="EMBL" id="RYU92111.1"/>
    </source>
</evidence>
<name>A0A4Q5LRI1_9SPHI</name>
<proteinExistence type="predicted"/>
<protein>
    <submittedName>
        <fullName evidence="2">DUF4199 domain-containing protein</fullName>
    </submittedName>
</protein>
<feature type="transmembrane region" description="Helical" evidence="1">
    <location>
        <begin position="76"/>
        <end position="98"/>
    </location>
</feature>
<sequence>MKKNVIKYGLLAGLIVSVWMLGSIAYCYSTGKFEGSMILGFASMIIAFAVMYPAIKNYRDKQNGGVISFGSAFKMALLIAFIGSTIYVAVWLVDYYLFIPDFMERYSAHIIEKAQNSGASATEIAAKVKEINSMKGWYDSFIGVVLMTYMEIFPIGVVVSLITALILKRKANNGSVAVA</sequence>
<dbReference type="EMBL" id="SEWG01000001">
    <property type="protein sequence ID" value="RYU92111.1"/>
    <property type="molecule type" value="Genomic_DNA"/>
</dbReference>
<reference evidence="2 3" key="1">
    <citation type="submission" date="2019-02" db="EMBL/GenBank/DDBJ databases">
        <title>Bacterial novel species Mucilaginibacter sp. 17JY9-4 isolated from soil.</title>
        <authorList>
            <person name="Jung H.-Y."/>
        </authorList>
    </citation>
    <scope>NUCLEOTIDE SEQUENCE [LARGE SCALE GENOMIC DNA]</scope>
    <source>
        <strain evidence="2 3">17JY9-4</strain>
    </source>
</reference>
<feature type="transmembrane region" description="Helical" evidence="1">
    <location>
        <begin position="37"/>
        <end position="55"/>
    </location>
</feature>
<keyword evidence="3" id="KW-1185">Reference proteome</keyword>